<dbReference type="Gene3D" id="1.10.630.10">
    <property type="entry name" value="Cytochrome P450"/>
    <property type="match status" value="1"/>
</dbReference>
<feature type="chain" id="PRO_5037823696" evidence="11">
    <location>
        <begin position="17"/>
        <end position="528"/>
    </location>
</feature>
<dbReference type="PANTHER" id="PTHR24292">
    <property type="entry name" value="CYTOCHROME P450"/>
    <property type="match status" value="1"/>
</dbReference>
<keyword evidence="7 9" id="KW-0503">Monooxygenase</keyword>
<dbReference type="FunFam" id="1.10.630.10:FF:000182">
    <property type="entry name" value="Cytochrome P450 3A4"/>
    <property type="match status" value="1"/>
</dbReference>
<sequence>MLLILIISAFFLFWTAIRKNNYWKNRGIPGPEPSPWKGNLDLIFNKNPSSLQLFDWSKKYGRIYGIKNGWFNTLVISEPEMVKELLFDKFESMYGHMVNPMIGNVNTNSMVHLFATKGRRWKRLRHIANPAFSTFNLKRALPIIDDTIQNNIKILKNTYLPGNYLNIVDYFTELTFDVIYRLAMGKKDSKEFCQLSRDTLTVFNNNIFDYLSYIFPWLGLNVLSPFLGATGNLRRDPGQILIERIYEAVEQRKEEKMKKNEREEDEDEENEENLKNKKWVNFIDLFLESEAEKVELKEYSGTFNRSEKVEKNERRNSIDEIVMNLFLFLLTGFDTTANTLSLIAHNLVFYPEVQKRLFEEIEEICGLEEGEIINYEQLAKLKYADAVFYETQRLCPMAAAVVNRVCEETTTLGDITIEKGTVVSADLFTLHRDKKIWGEDAEEFKPERWLLNENINTPTEYYYPFGGGPRICIGMKLGMMEIKMILVHLLRSFELKRCWKTEVELNFSGQVVLNPETITIQLKSRQRI</sequence>
<evidence type="ECO:0000256" key="6">
    <source>
        <dbReference type="ARBA" id="ARBA00023004"/>
    </source>
</evidence>
<keyword evidence="3 8" id="KW-0349">Heme</keyword>
<dbReference type="InterPro" id="IPR017972">
    <property type="entry name" value="Cyt_P450_CS"/>
</dbReference>
<evidence type="ECO:0000256" key="3">
    <source>
        <dbReference type="ARBA" id="ARBA00022617"/>
    </source>
</evidence>
<dbReference type="InterPro" id="IPR050476">
    <property type="entry name" value="Insect_CytP450_Detox"/>
</dbReference>
<evidence type="ECO:0000256" key="4">
    <source>
        <dbReference type="ARBA" id="ARBA00022723"/>
    </source>
</evidence>
<keyword evidence="10" id="KW-0175">Coiled coil</keyword>
<dbReference type="GO" id="GO:0016705">
    <property type="term" value="F:oxidoreductase activity, acting on paired donors, with incorporation or reduction of molecular oxygen"/>
    <property type="evidence" value="ECO:0007669"/>
    <property type="project" value="InterPro"/>
</dbReference>
<organism evidence="12 13">
    <name type="scientific">Meloidogyne incognita</name>
    <name type="common">Southern root-knot nematode worm</name>
    <name type="synonym">Oxyuris incognita</name>
    <dbReference type="NCBI Taxonomy" id="6306"/>
    <lineage>
        <taxon>Eukaryota</taxon>
        <taxon>Metazoa</taxon>
        <taxon>Ecdysozoa</taxon>
        <taxon>Nematoda</taxon>
        <taxon>Chromadorea</taxon>
        <taxon>Rhabditida</taxon>
        <taxon>Tylenchina</taxon>
        <taxon>Tylenchomorpha</taxon>
        <taxon>Tylenchoidea</taxon>
        <taxon>Meloidogynidae</taxon>
        <taxon>Meloidogyninae</taxon>
        <taxon>Meloidogyne</taxon>
        <taxon>Meloidogyne incognita group</taxon>
    </lineage>
</organism>
<dbReference type="PRINTS" id="PR00385">
    <property type="entry name" value="P450"/>
</dbReference>
<evidence type="ECO:0000313" key="13">
    <source>
        <dbReference type="WBParaSite" id="Minc3s00026g01690"/>
    </source>
</evidence>
<evidence type="ECO:0000256" key="9">
    <source>
        <dbReference type="RuleBase" id="RU000461"/>
    </source>
</evidence>
<dbReference type="PROSITE" id="PS00086">
    <property type="entry name" value="CYTOCHROME_P450"/>
    <property type="match status" value="1"/>
</dbReference>
<dbReference type="GO" id="GO:0004497">
    <property type="term" value="F:monooxygenase activity"/>
    <property type="evidence" value="ECO:0007669"/>
    <property type="project" value="UniProtKB-KW"/>
</dbReference>
<keyword evidence="6 8" id="KW-0408">Iron</keyword>
<dbReference type="SUPFAM" id="SSF48264">
    <property type="entry name" value="Cytochrome P450"/>
    <property type="match status" value="1"/>
</dbReference>
<keyword evidence="4 8" id="KW-0479">Metal-binding</keyword>
<evidence type="ECO:0000256" key="10">
    <source>
        <dbReference type="SAM" id="Coils"/>
    </source>
</evidence>
<dbReference type="AlphaFoldDB" id="A0A914KJX4"/>
<accession>A0A914KJX4</accession>
<dbReference type="InterPro" id="IPR036396">
    <property type="entry name" value="Cyt_P450_sf"/>
</dbReference>
<evidence type="ECO:0000256" key="11">
    <source>
        <dbReference type="SAM" id="SignalP"/>
    </source>
</evidence>
<dbReference type="WBParaSite" id="Minc3s00026g01690">
    <property type="protein sequence ID" value="Minc3s00026g01690"/>
    <property type="gene ID" value="Minc3s00026g01690"/>
</dbReference>
<dbReference type="InterPro" id="IPR002401">
    <property type="entry name" value="Cyt_P450_E_grp-I"/>
</dbReference>
<dbReference type="InterPro" id="IPR001128">
    <property type="entry name" value="Cyt_P450"/>
</dbReference>
<dbReference type="PRINTS" id="PR00463">
    <property type="entry name" value="EP450I"/>
</dbReference>
<keyword evidence="12" id="KW-1185">Reference proteome</keyword>
<dbReference type="PANTHER" id="PTHR24292:SF102">
    <property type="entry name" value="CYTOCHROME P450 FAMILY-RELATED"/>
    <property type="match status" value="1"/>
</dbReference>
<dbReference type="Proteomes" id="UP000887563">
    <property type="component" value="Unplaced"/>
</dbReference>
<comment type="similarity">
    <text evidence="2 9">Belongs to the cytochrome P450 family.</text>
</comment>
<feature type="coiled-coil region" evidence="10">
    <location>
        <begin position="246"/>
        <end position="277"/>
    </location>
</feature>
<evidence type="ECO:0000313" key="12">
    <source>
        <dbReference type="Proteomes" id="UP000887563"/>
    </source>
</evidence>
<evidence type="ECO:0000256" key="7">
    <source>
        <dbReference type="ARBA" id="ARBA00023033"/>
    </source>
</evidence>
<name>A0A914KJX4_MELIC</name>
<feature type="signal peptide" evidence="11">
    <location>
        <begin position="1"/>
        <end position="16"/>
    </location>
</feature>
<evidence type="ECO:0000256" key="2">
    <source>
        <dbReference type="ARBA" id="ARBA00010617"/>
    </source>
</evidence>
<dbReference type="GO" id="GO:0020037">
    <property type="term" value="F:heme binding"/>
    <property type="evidence" value="ECO:0007669"/>
    <property type="project" value="InterPro"/>
</dbReference>
<evidence type="ECO:0000256" key="8">
    <source>
        <dbReference type="PIRSR" id="PIRSR602401-1"/>
    </source>
</evidence>
<evidence type="ECO:0000256" key="5">
    <source>
        <dbReference type="ARBA" id="ARBA00023002"/>
    </source>
</evidence>
<keyword evidence="11" id="KW-0732">Signal</keyword>
<evidence type="ECO:0000256" key="1">
    <source>
        <dbReference type="ARBA" id="ARBA00001971"/>
    </source>
</evidence>
<proteinExistence type="inferred from homology"/>
<comment type="cofactor">
    <cofactor evidence="1 8">
        <name>heme</name>
        <dbReference type="ChEBI" id="CHEBI:30413"/>
    </cofactor>
</comment>
<feature type="binding site" description="axial binding residue" evidence="8">
    <location>
        <position position="472"/>
    </location>
    <ligand>
        <name>heme</name>
        <dbReference type="ChEBI" id="CHEBI:30413"/>
    </ligand>
    <ligandPart>
        <name>Fe</name>
        <dbReference type="ChEBI" id="CHEBI:18248"/>
    </ligandPart>
</feature>
<reference evidence="13" key="1">
    <citation type="submission" date="2022-11" db="UniProtKB">
        <authorList>
            <consortium name="WormBaseParasite"/>
        </authorList>
    </citation>
    <scope>IDENTIFICATION</scope>
</reference>
<dbReference type="GO" id="GO:0005506">
    <property type="term" value="F:iron ion binding"/>
    <property type="evidence" value="ECO:0007669"/>
    <property type="project" value="InterPro"/>
</dbReference>
<keyword evidence="5 9" id="KW-0560">Oxidoreductase</keyword>
<protein>
    <submittedName>
        <fullName evidence="13">Cytochrome P450</fullName>
    </submittedName>
</protein>
<dbReference type="Pfam" id="PF00067">
    <property type="entry name" value="p450"/>
    <property type="match status" value="1"/>
</dbReference>